<dbReference type="PANTHER" id="PTHR12121:SF11">
    <property type="entry name" value="RNA EXONUCLEASE NGL1"/>
    <property type="match status" value="1"/>
</dbReference>
<name>A0A061BCK8_CYBFA</name>
<gene>
    <name evidence="2" type="ORF">CYFA0S_15e01640g</name>
</gene>
<evidence type="ECO:0000259" key="1">
    <source>
        <dbReference type="Pfam" id="PF03372"/>
    </source>
</evidence>
<dbReference type="PANTHER" id="PTHR12121">
    <property type="entry name" value="CARBON CATABOLITE REPRESSOR PROTEIN 4"/>
    <property type="match status" value="1"/>
</dbReference>
<proteinExistence type="predicted"/>
<dbReference type="GO" id="GO:0000175">
    <property type="term" value="F:3'-5'-RNA exonuclease activity"/>
    <property type="evidence" value="ECO:0007669"/>
    <property type="project" value="TreeGrafter"/>
</dbReference>
<dbReference type="PhylomeDB" id="A0A061BCK8"/>
<accession>A0A061BCK8</accession>
<dbReference type="InterPro" id="IPR050410">
    <property type="entry name" value="CCR4/nocturin_mRNA_transcr"/>
</dbReference>
<protein>
    <submittedName>
        <fullName evidence="2">CYFA0S15e01640g1_1</fullName>
    </submittedName>
</protein>
<reference evidence="2" key="1">
    <citation type="journal article" date="2014" name="Genome Announc.">
        <title>Genome sequence of the yeast Cyberlindnera fabianii (Hansenula fabianii).</title>
        <authorList>
            <person name="Freel K.C."/>
            <person name="Sarilar V."/>
            <person name="Neuveglise C."/>
            <person name="Devillers H."/>
            <person name="Friedrich A."/>
            <person name="Schacherer J."/>
        </authorList>
    </citation>
    <scope>NUCLEOTIDE SEQUENCE</scope>
    <source>
        <strain evidence="2">YJS4271</strain>
    </source>
</reference>
<dbReference type="Gene3D" id="3.60.10.10">
    <property type="entry name" value="Endonuclease/exonuclease/phosphatase"/>
    <property type="match status" value="1"/>
</dbReference>
<feature type="domain" description="Endonuclease/exonuclease/phosphatase" evidence="1">
    <location>
        <begin position="40"/>
        <end position="351"/>
    </location>
</feature>
<dbReference type="InterPro" id="IPR036691">
    <property type="entry name" value="Endo/exonu/phosph_ase_sf"/>
</dbReference>
<sequence>MCRAPKVSHLPPDFSVLRHRHWVSLAPHRHVPSSHRLRVLTFNMLNQSYMWPQVYDSYVLPKYRSWEYRLPLLAQTIKDDNVVSDIMCFQEMEGASYTSVWKPMMAQMGYDGAFIQKGIPGYWKEEQDTNLIDGVSIFFDTNKFELLDTKKVVISKYFQNEFKNWYGIKLNSNQIDSILSARNQVGLILTLRHKSTGESFIVSNTHLYWKNSEIKLIQAMVLLEAIAMVKEKCPTARVLFAGDFNSEPTSPVYRFLKEDRIEASDPALAPFIIEEDCKYVINPVGLPRNVFDTIIEQDELFTCYTQHLFGIFDYIWYNPQHLNLLGFLSGVDSDYTNAIEGLPNEFFPSDHIPLVAEFEIES</sequence>
<dbReference type="OrthoDB" id="428734at2759"/>
<dbReference type="EMBL" id="LK052900">
    <property type="protein sequence ID" value="CDR44696.1"/>
    <property type="molecule type" value="Genomic_DNA"/>
</dbReference>
<organism evidence="2">
    <name type="scientific">Cyberlindnera fabianii</name>
    <name type="common">Yeast</name>
    <name type="synonym">Hansenula fabianii</name>
    <dbReference type="NCBI Taxonomy" id="36022"/>
    <lineage>
        <taxon>Eukaryota</taxon>
        <taxon>Fungi</taxon>
        <taxon>Dikarya</taxon>
        <taxon>Ascomycota</taxon>
        <taxon>Saccharomycotina</taxon>
        <taxon>Saccharomycetes</taxon>
        <taxon>Phaffomycetales</taxon>
        <taxon>Phaffomycetaceae</taxon>
        <taxon>Cyberlindnera</taxon>
    </lineage>
</organism>
<dbReference type="Pfam" id="PF03372">
    <property type="entry name" value="Exo_endo_phos"/>
    <property type="match status" value="1"/>
</dbReference>
<evidence type="ECO:0000313" key="2">
    <source>
        <dbReference type="EMBL" id="CDR44696.1"/>
    </source>
</evidence>
<dbReference type="VEuPathDB" id="FungiDB:BON22_3295"/>
<dbReference type="AlphaFoldDB" id="A0A061BCK8"/>
<dbReference type="SUPFAM" id="SSF56219">
    <property type="entry name" value="DNase I-like"/>
    <property type="match status" value="1"/>
</dbReference>
<dbReference type="InterPro" id="IPR005135">
    <property type="entry name" value="Endo/exonuclease/phosphatase"/>
</dbReference>